<dbReference type="Proteomes" id="UP000184300">
    <property type="component" value="Unassembled WGS sequence"/>
</dbReference>
<dbReference type="GeneID" id="34460834"/>
<reference evidence="2" key="1">
    <citation type="journal article" date="2017" name="Genome Biol.">
        <title>Comparative genomics reveals high biological diversity and specific adaptations in the industrially and medically important fungal genus Aspergillus.</title>
        <authorList>
            <person name="de Vries R.P."/>
            <person name="Riley R."/>
            <person name="Wiebenga A."/>
            <person name="Aguilar-Osorio G."/>
            <person name="Amillis S."/>
            <person name="Uchima C.A."/>
            <person name="Anderluh G."/>
            <person name="Asadollahi M."/>
            <person name="Askin M."/>
            <person name="Barry K."/>
            <person name="Battaglia E."/>
            <person name="Bayram O."/>
            <person name="Benocci T."/>
            <person name="Braus-Stromeyer S.A."/>
            <person name="Caldana C."/>
            <person name="Canovas D."/>
            <person name="Cerqueira G.C."/>
            <person name="Chen F."/>
            <person name="Chen W."/>
            <person name="Choi C."/>
            <person name="Clum A."/>
            <person name="Dos Santos R.A."/>
            <person name="Damasio A.R."/>
            <person name="Diallinas G."/>
            <person name="Emri T."/>
            <person name="Fekete E."/>
            <person name="Flipphi M."/>
            <person name="Freyberg S."/>
            <person name="Gallo A."/>
            <person name="Gournas C."/>
            <person name="Habgood R."/>
            <person name="Hainaut M."/>
            <person name="Harispe M.L."/>
            <person name="Henrissat B."/>
            <person name="Hilden K.S."/>
            <person name="Hope R."/>
            <person name="Hossain A."/>
            <person name="Karabika E."/>
            <person name="Karaffa L."/>
            <person name="Karanyi Z."/>
            <person name="Krasevec N."/>
            <person name="Kuo A."/>
            <person name="Kusch H."/>
            <person name="LaButti K."/>
            <person name="Lagendijk E.L."/>
            <person name="Lapidus A."/>
            <person name="Levasseur A."/>
            <person name="Lindquist E."/>
            <person name="Lipzen A."/>
            <person name="Logrieco A.F."/>
            <person name="MacCabe A."/>
            <person name="Maekelae M.R."/>
            <person name="Malavazi I."/>
            <person name="Melin P."/>
            <person name="Meyer V."/>
            <person name="Mielnichuk N."/>
            <person name="Miskei M."/>
            <person name="Molnar A.P."/>
            <person name="Mule G."/>
            <person name="Ngan C.Y."/>
            <person name="Orejas M."/>
            <person name="Orosz E."/>
            <person name="Ouedraogo J.P."/>
            <person name="Overkamp K.M."/>
            <person name="Park H.-S."/>
            <person name="Perrone G."/>
            <person name="Piumi F."/>
            <person name="Punt P.J."/>
            <person name="Ram A.F."/>
            <person name="Ramon A."/>
            <person name="Rauscher S."/>
            <person name="Record E."/>
            <person name="Riano-Pachon D.M."/>
            <person name="Robert V."/>
            <person name="Roehrig J."/>
            <person name="Ruller R."/>
            <person name="Salamov A."/>
            <person name="Salih N.S."/>
            <person name="Samson R.A."/>
            <person name="Sandor E."/>
            <person name="Sanguinetti M."/>
            <person name="Schuetze T."/>
            <person name="Sepcic K."/>
            <person name="Shelest E."/>
            <person name="Sherlock G."/>
            <person name="Sophianopoulou V."/>
            <person name="Squina F.M."/>
            <person name="Sun H."/>
            <person name="Susca A."/>
            <person name="Todd R.B."/>
            <person name="Tsang A."/>
            <person name="Unkles S.E."/>
            <person name="van de Wiele N."/>
            <person name="van Rossen-Uffink D."/>
            <person name="Oliveira J.V."/>
            <person name="Vesth T.C."/>
            <person name="Visser J."/>
            <person name="Yu J.-H."/>
            <person name="Zhou M."/>
            <person name="Andersen M.R."/>
            <person name="Archer D.B."/>
            <person name="Baker S.E."/>
            <person name="Benoit I."/>
            <person name="Brakhage A.A."/>
            <person name="Braus G.H."/>
            <person name="Fischer R."/>
            <person name="Frisvad J.C."/>
            <person name="Goldman G.H."/>
            <person name="Houbraken J."/>
            <person name="Oakley B."/>
            <person name="Pocsi I."/>
            <person name="Scazzocchio C."/>
            <person name="Seiboth B."/>
            <person name="vanKuyk P.A."/>
            <person name="Wortman J."/>
            <person name="Dyer P.S."/>
            <person name="Grigoriev I.V."/>
        </authorList>
    </citation>
    <scope>NUCLEOTIDE SEQUENCE [LARGE SCALE GENOMIC DNA]</scope>
    <source>
        <strain evidence="2">CBS 516.65</strain>
    </source>
</reference>
<dbReference type="STRING" id="1160497.A0A1L9VK02"/>
<protein>
    <submittedName>
        <fullName evidence="1">Uncharacterized protein</fullName>
    </submittedName>
</protein>
<dbReference type="RefSeq" id="XP_022400932.1">
    <property type="nucleotide sequence ID" value="XM_022544573.1"/>
</dbReference>
<dbReference type="EMBL" id="KV878897">
    <property type="protein sequence ID" value="OJJ84234.1"/>
    <property type="molecule type" value="Genomic_DNA"/>
</dbReference>
<name>A0A1L9VK02_ASPGL</name>
<evidence type="ECO:0000313" key="1">
    <source>
        <dbReference type="EMBL" id="OJJ84234.1"/>
    </source>
</evidence>
<evidence type="ECO:0000313" key="2">
    <source>
        <dbReference type="Proteomes" id="UP000184300"/>
    </source>
</evidence>
<gene>
    <name evidence="1" type="ORF">ASPGLDRAFT_35515</name>
</gene>
<keyword evidence="2" id="KW-1185">Reference proteome</keyword>
<accession>A0A1L9VK02</accession>
<dbReference type="AlphaFoldDB" id="A0A1L9VK02"/>
<sequence length="157" mass="18321">MSSNTNTPSNITKINQEILITISEKHSIRIVAILPTSHLSLQDYTFSTSTLLHPFISTWQPTHLTHLLAVDAYPCHTFTVIDIKNHRYDYSTAHKRIRVLPVYILRLSRRSGKWRVFRRVPEDRRVALDIAELHWHWSNGQSPIPDEAPVYMDPRKD</sequence>
<proteinExistence type="predicted"/>
<organism evidence="1 2">
    <name type="scientific">Aspergillus glaucus CBS 516.65</name>
    <dbReference type="NCBI Taxonomy" id="1160497"/>
    <lineage>
        <taxon>Eukaryota</taxon>
        <taxon>Fungi</taxon>
        <taxon>Dikarya</taxon>
        <taxon>Ascomycota</taxon>
        <taxon>Pezizomycotina</taxon>
        <taxon>Eurotiomycetes</taxon>
        <taxon>Eurotiomycetidae</taxon>
        <taxon>Eurotiales</taxon>
        <taxon>Aspergillaceae</taxon>
        <taxon>Aspergillus</taxon>
        <taxon>Aspergillus subgen. Aspergillus</taxon>
    </lineage>
</organism>
<dbReference type="VEuPathDB" id="FungiDB:ASPGLDRAFT_35515"/>
<dbReference type="OrthoDB" id="4358740at2759"/>